<evidence type="ECO:0000313" key="6">
    <source>
        <dbReference type="Proteomes" id="UP000030341"/>
    </source>
</evidence>
<proteinExistence type="inferred from homology"/>
<organism evidence="5 6">
    <name type="scientific">Pseudoalteromonas piratica</name>
    <dbReference type="NCBI Taxonomy" id="1348114"/>
    <lineage>
        <taxon>Bacteria</taxon>
        <taxon>Pseudomonadati</taxon>
        <taxon>Pseudomonadota</taxon>
        <taxon>Gammaproteobacteria</taxon>
        <taxon>Alteromonadales</taxon>
        <taxon>Pseudoalteromonadaceae</taxon>
        <taxon>Pseudoalteromonas</taxon>
    </lineage>
</organism>
<dbReference type="Gene3D" id="1.10.287.470">
    <property type="entry name" value="Helix hairpin bin"/>
    <property type="match status" value="1"/>
</dbReference>
<keyword evidence="6" id="KW-1185">Reference proteome</keyword>
<dbReference type="InterPro" id="IPR006143">
    <property type="entry name" value="RND_pump_MFP"/>
</dbReference>
<dbReference type="SUPFAM" id="SSF111369">
    <property type="entry name" value="HlyD-like secretion proteins"/>
    <property type="match status" value="1"/>
</dbReference>
<dbReference type="EMBL" id="CP009888">
    <property type="protein sequence ID" value="AIY64160.1"/>
    <property type="molecule type" value="Genomic_DNA"/>
</dbReference>
<evidence type="ECO:0000256" key="1">
    <source>
        <dbReference type="ARBA" id="ARBA00009477"/>
    </source>
</evidence>
<dbReference type="Proteomes" id="UP000030341">
    <property type="component" value="Chromosome 1"/>
</dbReference>
<dbReference type="Pfam" id="PF25973">
    <property type="entry name" value="BSH_CzcB"/>
    <property type="match status" value="1"/>
</dbReference>
<evidence type="ECO:0000313" key="5">
    <source>
        <dbReference type="EMBL" id="AIY64160.1"/>
    </source>
</evidence>
<dbReference type="GO" id="GO:1990281">
    <property type="term" value="C:efflux pump complex"/>
    <property type="evidence" value="ECO:0007669"/>
    <property type="project" value="TreeGrafter"/>
</dbReference>
<comment type="similarity">
    <text evidence="1">Belongs to the membrane fusion protein (MFP) (TC 8.A.1) family.</text>
</comment>
<dbReference type="PANTHER" id="PTHR30469:SF15">
    <property type="entry name" value="HLYD FAMILY OF SECRETION PROTEINS"/>
    <property type="match status" value="1"/>
</dbReference>
<dbReference type="PANTHER" id="PTHR30469">
    <property type="entry name" value="MULTIDRUG RESISTANCE PROTEIN MDTA"/>
    <property type="match status" value="1"/>
</dbReference>
<dbReference type="InterPro" id="IPR058792">
    <property type="entry name" value="Beta-barrel_RND_2"/>
</dbReference>
<dbReference type="HOGENOM" id="CLU_018816_1_0_6"/>
<sequence length="350" mass="37907">MTKQKVLIPIIAIVSLIVMIIAMAGGFDDKISPNIADEQANNLESMTLEPYRYVEKLWLPANLIAKQNTQVASRILANVTSVNVRAGDMVQAGDVIAELDNQDLKAQVRQIAAQVEAVSAQLTQASLQLERNKTLREQGLISVNDLDAVQSTFDQLRATKLSYEQQLDQAKVTLTYSKIVAPIAGKVVDRMVEPGDLVNPGQAVVALYNPTSIQISSFIPESQAVNLTLGQQLHVELSSLNQIRSARVSEIVPLADSAARSFEVKLDLAGDNIDLTGLMPGMYAKVGIASATREVIAIDAKYIQHFGQLAKVSVLENGNVSERFVRLGQPIENNLVIIVSGLSVGEQLVI</sequence>
<dbReference type="InterPro" id="IPR058647">
    <property type="entry name" value="BSH_CzcB-like"/>
</dbReference>
<dbReference type="Gene3D" id="2.40.30.170">
    <property type="match status" value="1"/>
</dbReference>
<feature type="domain" description="CzcB-like barrel-sandwich hybrid" evidence="4">
    <location>
        <begin position="69"/>
        <end position="206"/>
    </location>
</feature>
<dbReference type="NCBIfam" id="TIGR01730">
    <property type="entry name" value="RND_mfp"/>
    <property type="match status" value="1"/>
</dbReference>
<dbReference type="STRING" id="1348114.OM33_02565"/>
<gene>
    <name evidence="5" type="ORF">OM33_02565</name>
</gene>
<dbReference type="eggNOG" id="COG0845">
    <property type="taxonomic scope" value="Bacteria"/>
</dbReference>
<dbReference type="RefSeq" id="WP_038638364.1">
    <property type="nucleotide sequence ID" value="NZ_CP009888.1"/>
</dbReference>
<dbReference type="AlphaFoldDB" id="A0A0A7EBZ7"/>
<dbReference type="Gene3D" id="2.40.50.100">
    <property type="match status" value="1"/>
</dbReference>
<feature type="domain" description="CusB-like beta-barrel" evidence="3">
    <location>
        <begin position="219"/>
        <end position="291"/>
    </location>
</feature>
<evidence type="ECO:0000256" key="2">
    <source>
        <dbReference type="SAM" id="Phobius"/>
    </source>
</evidence>
<evidence type="ECO:0000259" key="3">
    <source>
        <dbReference type="Pfam" id="PF25954"/>
    </source>
</evidence>
<dbReference type="GO" id="GO:0015562">
    <property type="term" value="F:efflux transmembrane transporter activity"/>
    <property type="evidence" value="ECO:0007669"/>
    <property type="project" value="TreeGrafter"/>
</dbReference>
<dbReference type="Gene3D" id="2.40.420.20">
    <property type="match status" value="1"/>
</dbReference>
<feature type="transmembrane region" description="Helical" evidence="2">
    <location>
        <begin position="7"/>
        <end position="27"/>
    </location>
</feature>
<evidence type="ECO:0000259" key="4">
    <source>
        <dbReference type="Pfam" id="PF25973"/>
    </source>
</evidence>
<dbReference type="KEGG" id="pseo:OM33_02565"/>
<reference evidence="5 6" key="1">
    <citation type="submission" date="2014-11" db="EMBL/GenBank/DDBJ databases">
        <title>Complete Genome Sequence of Pseudoalteromonas sp. Strain OCN003 Isolated from Kaneohe Bay, Oahu, Hawaii.</title>
        <authorList>
            <person name="Beurmann S."/>
            <person name="Videau P."/>
            <person name="Ushijima B."/>
            <person name="Smith A.M."/>
            <person name="Aeby G.S."/>
            <person name="Callahan S.M."/>
            <person name="Belcaid M."/>
        </authorList>
    </citation>
    <scope>NUCLEOTIDE SEQUENCE [LARGE SCALE GENOMIC DNA]</scope>
    <source>
        <strain evidence="5 6">OCN003</strain>
    </source>
</reference>
<dbReference type="Pfam" id="PF25954">
    <property type="entry name" value="Beta-barrel_RND_2"/>
    <property type="match status" value="1"/>
</dbReference>
<name>A0A0A7EBZ7_9GAMM</name>
<protein>
    <submittedName>
        <fullName evidence="5">Uncharacterized protein</fullName>
    </submittedName>
</protein>
<accession>A0A0A7EBZ7</accession>
<dbReference type="OrthoDB" id="5730196at2"/>
<keyword evidence="2" id="KW-0812">Transmembrane</keyword>
<keyword evidence="2" id="KW-0472">Membrane</keyword>
<keyword evidence="2" id="KW-1133">Transmembrane helix</keyword>